<keyword evidence="2" id="KW-1185">Reference proteome</keyword>
<dbReference type="EMBL" id="PNYC01000026">
    <property type="protein sequence ID" value="PMS31288.1"/>
    <property type="molecule type" value="Genomic_DNA"/>
</dbReference>
<comment type="caution">
    <text evidence="1">The sequence shown here is derived from an EMBL/GenBank/DDBJ whole genome shotgun (WGS) entry which is preliminary data.</text>
</comment>
<name>A0A2N7WPC7_9BURK</name>
<dbReference type="AlphaFoldDB" id="A0A2N7WPC7"/>
<reference evidence="1 2" key="1">
    <citation type="submission" date="2018-01" db="EMBL/GenBank/DDBJ databases">
        <title>Whole genome analyses suggest that Burkholderia sensu lato contains two further novel genera in the rhizoxinica-symbiotica group Mycetohabitans gen. nov., and Trinickia gen. nov.: implications for the evolution of diazotrophy and nodulation in the Burkholderiaceae.</title>
        <authorList>
            <person name="Estrada-de los Santos P."/>
            <person name="Palmer M."/>
            <person name="Chavez-Ramirez B."/>
            <person name="Beukes C."/>
            <person name="Steenkamp E.T."/>
            <person name="Hirsch A.M."/>
            <person name="Manyaka P."/>
            <person name="Maluk M."/>
            <person name="Lafos M."/>
            <person name="Crook M."/>
            <person name="Gross E."/>
            <person name="Simon M.F."/>
            <person name="Bueno dos Reis Junior F."/>
            <person name="Poole P.S."/>
            <person name="Venter S.N."/>
            <person name="James E.K."/>
        </authorList>
    </citation>
    <scope>NUCLEOTIDE SEQUENCE [LARGE SCALE GENOMIC DNA]</scope>
    <source>
        <strain evidence="1 2">JPY 581</strain>
    </source>
</reference>
<dbReference type="RefSeq" id="WP_102607322.1">
    <property type="nucleotide sequence ID" value="NZ_PNYC01000026.1"/>
</dbReference>
<evidence type="ECO:0000313" key="1">
    <source>
        <dbReference type="EMBL" id="PMS31288.1"/>
    </source>
</evidence>
<protein>
    <submittedName>
        <fullName evidence="1">Uncharacterized protein</fullName>
    </submittedName>
</protein>
<organism evidence="1 2">
    <name type="scientific">Trinickia symbiotica</name>
    <dbReference type="NCBI Taxonomy" id="863227"/>
    <lineage>
        <taxon>Bacteria</taxon>
        <taxon>Pseudomonadati</taxon>
        <taxon>Pseudomonadota</taxon>
        <taxon>Betaproteobacteria</taxon>
        <taxon>Burkholderiales</taxon>
        <taxon>Burkholderiaceae</taxon>
        <taxon>Trinickia</taxon>
    </lineage>
</organism>
<gene>
    <name evidence="1" type="ORF">C0Z20_28440</name>
</gene>
<dbReference type="Proteomes" id="UP000235777">
    <property type="component" value="Unassembled WGS sequence"/>
</dbReference>
<proteinExistence type="predicted"/>
<accession>A0A2N7WPC7</accession>
<evidence type="ECO:0000313" key="2">
    <source>
        <dbReference type="Proteomes" id="UP000235777"/>
    </source>
</evidence>
<sequence length="95" mass="11015">MTEQQAAISVDARLDNWASVNRGHYDPVDAALVEQAWQRLAPRHMELLRMAYLWRAGREVICRRLKIPRCPWRRYELELASAKDALAGLLSAKRN</sequence>